<sequence>MPTPTESTAAGPVEAFWRYRTRAVPVCVALAVLAAVFAFLTGGQTRVVTDMFLTDPRGVPVFRDGTTAATDVASYLTQRAQFAQSDTTLEQVAVTVGRGLDVEQLRGIVAATVSENSSIRITCTSNDPTLSLAVCGAVTDAYQALARADTQRRADIAIGELQQQRQALLAEIPSGQTSGSIQEIEVDMARTAKQAALFDAGVEFVDAPREVASSRIMPLVQYTVAAFAFGLILTGAIAWLAALRRPIVNDPEVAAEQLQAPLVGILEDGTSTNSAEVLATNLSSVAGGGVLVVSGSVEGSNHSDLVAGIAEAWTREGRQVLVVDGNLRKPRLSARFGAGLSSVGLTDLLGGLATEMAAIRSVKLPDGPSMNFISCGQSVDHAASLLRSTTSRSVLSKLQERFDVVLVDAPPMMDRAEGAALASVADGVVLVVPSGVPSSDLVALRRRLDVLRAPLLGVIYDVDRK</sequence>
<dbReference type="InterPro" id="IPR050445">
    <property type="entry name" value="Bact_polysacc_biosynth/exp"/>
</dbReference>
<keyword evidence="3" id="KW-0812">Transmembrane</keyword>
<keyword evidence="3" id="KW-1133">Transmembrane helix</keyword>
<reference evidence="4" key="1">
    <citation type="submission" date="2020-05" db="EMBL/GenBank/DDBJ databases">
        <authorList>
            <person name="Chiriac C."/>
            <person name="Salcher M."/>
            <person name="Ghai R."/>
            <person name="Kavagutti S V."/>
        </authorList>
    </citation>
    <scope>NUCLEOTIDE SEQUENCE</scope>
</reference>
<keyword evidence="2" id="KW-0067">ATP-binding</keyword>
<organism evidence="4">
    <name type="scientific">freshwater metagenome</name>
    <dbReference type="NCBI Taxonomy" id="449393"/>
    <lineage>
        <taxon>unclassified sequences</taxon>
        <taxon>metagenomes</taxon>
        <taxon>ecological metagenomes</taxon>
    </lineage>
</organism>
<dbReference type="AlphaFoldDB" id="A0A6J6BYN6"/>
<dbReference type="PANTHER" id="PTHR32309:SF31">
    <property type="entry name" value="CAPSULAR EXOPOLYSACCHARIDE FAMILY"/>
    <property type="match status" value="1"/>
</dbReference>
<evidence type="ECO:0000256" key="3">
    <source>
        <dbReference type="SAM" id="Phobius"/>
    </source>
</evidence>
<protein>
    <submittedName>
        <fullName evidence="4">Unannotated protein</fullName>
    </submittedName>
</protein>
<dbReference type="PANTHER" id="PTHR32309">
    <property type="entry name" value="TYROSINE-PROTEIN KINASE"/>
    <property type="match status" value="1"/>
</dbReference>
<name>A0A6J6BYN6_9ZZZZ</name>
<accession>A0A6J6BYN6</accession>
<dbReference type="SUPFAM" id="SSF52540">
    <property type="entry name" value="P-loop containing nucleoside triphosphate hydrolases"/>
    <property type="match status" value="1"/>
</dbReference>
<dbReference type="CDD" id="cd05387">
    <property type="entry name" value="BY-kinase"/>
    <property type="match status" value="1"/>
</dbReference>
<dbReference type="InterPro" id="IPR027417">
    <property type="entry name" value="P-loop_NTPase"/>
</dbReference>
<gene>
    <name evidence="4" type="ORF">UFOPK1493_00517</name>
</gene>
<evidence type="ECO:0000256" key="2">
    <source>
        <dbReference type="ARBA" id="ARBA00022840"/>
    </source>
</evidence>
<dbReference type="InterPro" id="IPR005702">
    <property type="entry name" value="Wzc-like_C"/>
</dbReference>
<proteinExistence type="predicted"/>
<evidence type="ECO:0000313" key="4">
    <source>
        <dbReference type="EMBL" id="CAB4544036.1"/>
    </source>
</evidence>
<evidence type="ECO:0000256" key="1">
    <source>
        <dbReference type="ARBA" id="ARBA00022741"/>
    </source>
</evidence>
<keyword evidence="3" id="KW-0472">Membrane</keyword>
<dbReference type="EMBL" id="CAEZSR010000010">
    <property type="protein sequence ID" value="CAB4544036.1"/>
    <property type="molecule type" value="Genomic_DNA"/>
</dbReference>
<keyword evidence="1" id="KW-0547">Nucleotide-binding</keyword>
<dbReference type="Gene3D" id="3.40.50.300">
    <property type="entry name" value="P-loop containing nucleotide triphosphate hydrolases"/>
    <property type="match status" value="1"/>
</dbReference>
<feature type="transmembrane region" description="Helical" evidence="3">
    <location>
        <begin position="219"/>
        <end position="242"/>
    </location>
</feature>
<feature type="transmembrane region" description="Helical" evidence="3">
    <location>
        <begin position="23"/>
        <end position="42"/>
    </location>
</feature>